<dbReference type="Gene3D" id="3.40.50.720">
    <property type="entry name" value="NAD(P)-binding Rossmann-like Domain"/>
    <property type="match status" value="1"/>
</dbReference>
<reference evidence="4" key="1">
    <citation type="submission" date="2025-08" db="UniProtKB">
        <authorList>
            <consortium name="Ensembl"/>
        </authorList>
    </citation>
    <scope>IDENTIFICATION</scope>
</reference>
<name>A0A3Q3VJL9_MOLML</name>
<dbReference type="Proteomes" id="UP000261620">
    <property type="component" value="Unplaced"/>
</dbReference>
<dbReference type="Ensembl" id="ENSMMOT00000000196.1">
    <property type="protein sequence ID" value="ENSMMOP00000000193.1"/>
    <property type="gene ID" value="ENSMMOG00000000143.1"/>
</dbReference>
<dbReference type="SUPFAM" id="SSF51735">
    <property type="entry name" value="NAD(P)-binding Rossmann-fold domains"/>
    <property type="match status" value="1"/>
</dbReference>
<evidence type="ECO:0000256" key="1">
    <source>
        <dbReference type="ARBA" id="ARBA00006484"/>
    </source>
</evidence>
<dbReference type="GO" id="GO:0016491">
    <property type="term" value="F:oxidoreductase activity"/>
    <property type="evidence" value="ECO:0007669"/>
    <property type="project" value="UniProtKB-KW"/>
</dbReference>
<organism evidence="4 5">
    <name type="scientific">Mola mola</name>
    <name type="common">Ocean sunfish</name>
    <name type="synonym">Tetraodon mola</name>
    <dbReference type="NCBI Taxonomy" id="94237"/>
    <lineage>
        <taxon>Eukaryota</taxon>
        <taxon>Metazoa</taxon>
        <taxon>Chordata</taxon>
        <taxon>Craniata</taxon>
        <taxon>Vertebrata</taxon>
        <taxon>Euteleostomi</taxon>
        <taxon>Actinopterygii</taxon>
        <taxon>Neopterygii</taxon>
        <taxon>Teleostei</taxon>
        <taxon>Neoteleostei</taxon>
        <taxon>Acanthomorphata</taxon>
        <taxon>Eupercaria</taxon>
        <taxon>Tetraodontiformes</taxon>
        <taxon>Molidae</taxon>
        <taxon>Mola</taxon>
    </lineage>
</organism>
<keyword evidence="3" id="KW-0732">Signal</keyword>
<keyword evidence="2" id="KW-0560">Oxidoreductase</keyword>
<reference evidence="4" key="2">
    <citation type="submission" date="2025-09" db="UniProtKB">
        <authorList>
            <consortium name="Ensembl"/>
        </authorList>
    </citation>
    <scope>IDENTIFICATION</scope>
</reference>
<dbReference type="PANTHER" id="PTHR43157">
    <property type="entry name" value="PHOSPHATIDYLINOSITOL-GLYCAN BIOSYNTHESIS CLASS F PROTEIN-RELATED"/>
    <property type="match status" value="1"/>
</dbReference>
<evidence type="ECO:0000256" key="3">
    <source>
        <dbReference type="SAM" id="SignalP"/>
    </source>
</evidence>
<dbReference type="AlphaFoldDB" id="A0A3Q3VJL9"/>
<evidence type="ECO:0000313" key="4">
    <source>
        <dbReference type="Ensembl" id="ENSMMOP00000000193.1"/>
    </source>
</evidence>
<evidence type="ECO:0000256" key="2">
    <source>
        <dbReference type="ARBA" id="ARBA00023002"/>
    </source>
</evidence>
<dbReference type="InterPro" id="IPR002347">
    <property type="entry name" value="SDR_fam"/>
</dbReference>
<feature type="signal peptide" evidence="3">
    <location>
        <begin position="1"/>
        <end position="18"/>
    </location>
</feature>
<keyword evidence="5" id="KW-1185">Reference proteome</keyword>
<accession>A0A3Q3VJL9</accession>
<dbReference type="InterPro" id="IPR036291">
    <property type="entry name" value="NAD(P)-bd_dom_sf"/>
</dbReference>
<proteinExistence type="inferred from homology"/>
<sequence>PAALLLLLLLLLLPRGNIISKPRAVCRRKVRLDGKTVLITGDNTGVGKETALDMAKRGEVIPARRDLSRAQIAADEIRQQSGKGNVAVKKMDHASLQSVKELAKDVQENELRLDVLKIMTCPKWRTEDGFEMQFDVNHLGRFFLTNSLLHMPKKSGPSRVVVSSMEHEKGYIHFDDINLDKDYKRMRSYSQSKLANVLFCRELAARLQCKVRGIVHGYLPTCLSMCGAESELPQ</sequence>
<protein>
    <submittedName>
        <fullName evidence="4">Uncharacterized protein</fullName>
    </submittedName>
</protein>
<dbReference type="Pfam" id="PF00106">
    <property type="entry name" value="adh_short"/>
    <property type="match status" value="1"/>
</dbReference>
<comment type="similarity">
    <text evidence="1">Belongs to the short-chain dehydrogenases/reductases (SDR) family.</text>
</comment>
<feature type="chain" id="PRO_5018541344" evidence="3">
    <location>
        <begin position="19"/>
        <end position="234"/>
    </location>
</feature>
<dbReference type="PANTHER" id="PTHR43157:SF26">
    <property type="entry name" value="RETINOL DEHYDROGENASE-LIKE"/>
    <property type="match status" value="1"/>
</dbReference>
<evidence type="ECO:0000313" key="5">
    <source>
        <dbReference type="Proteomes" id="UP000261620"/>
    </source>
</evidence>